<evidence type="ECO:0000313" key="4">
    <source>
        <dbReference type="EMBL" id="MBC5721469.1"/>
    </source>
</evidence>
<evidence type="ECO:0000313" key="5">
    <source>
        <dbReference type="Proteomes" id="UP000628736"/>
    </source>
</evidence>
<keyword evidence="3" id="KW-0663">Pyridoxal phosphate</keyword>
<keyword evidence="5" id="KW-1185">Reference proteome</keyword>
<dbReference type="Proteomes" id="UP000628736">
    <property type="component" value="Unassembled WGS sequence"/>
</dbReference>
<dbReference type="RefSeq" id="WP_186851921.1">
    <property type="nucleotide sequence ID" value="NZ_JACOPO010000001.1"/>
</dbReference>
<dbReference type="InterPro" id="IPR043132">
    <property type="entry name" value="BCAT-like_C"/>
</dbReference>
<name>A0A8J6J0F4_9FIRM</name>
<dbReference type="PANTHER" id="PTHR42743:SF10">
    <property type="entry name" value="D-ALANINE AMINOTRANSFERASE"/>
    <property type="match status" value="1"/>
</dbReference>
<dbReference type="InterPro" id="IPR036038">
    <property type="entry name" value="Aminotransferase-like"/>
</dbReference>
<dbReference type="GO" id="GO:0005829">
    <property type="term" value="C:cytosol"/>
    <property type="evidence" value="ECO:0007669"/>
    <property type="project" value="TreeGrafter"/>
</dbReference>
<comment type="cofactor">
    <cofactor evidence="1">
        <name>pyridoxal 5'-phosphate</name>
        <dbReference type="ChEBI" id="CHEBI:597326"/>
    </cofactor>
</comment>
<gene>
    <name evidence="4" type="ORF">H8S11_01330</name>
</gene>
<evidence type="ECO:0000256" key="2">
    <source>
        <dbReference type="ARBA" id="ARBA00009320"/>
    </source>
</evidence>
<dbReference type="InterPro" id="IPR050571">
    <property type="entry name" value="Class-IV_PLP-Dep_Aminotrnsfr"/>
</dbReference>
<dbReference type="Gene3D" id="3.20.10.10">
    <property type="entry name" value="D-amino Acid Aminotransferase, subunit A, domain 2"/>
    <property type="match status" value="1"/>
</dbReference>
<comment type="caution">
    <text evidence="4">The sequence shown here is derived from an EMBL/GenBank/DDBJ whole genome shotgun (WGS) entry which is preliminary data.</text>
</comment>
<dbReference type="InterPro" id="IPR043131">
    <property type="entry name" value="BCAT-like_N"/>
</dbReference>
<sequence length="284" mass="32032">MWKNVGYYNGEIGPLEEMKVPMGDRALYFGDGIYEAACVANRVPFALEDHLDRMYNSLRLLEIPFRMERDQVRAELQKVIEAAEEAPYHFLYWQVSRGVAPRGHAFPPAEVAPTLLAYVRPHRMKDLNQPYRLISLEDNRYKLCHIKTLNLIPSVLASQRAAERGCDEAVLHRGSRVTECAHSNISMLKDGVLRTAPTDELILPGIARKHLIALAKENGVPVVEEPFSMVELMNADEAIVTSSSALCMGVESIDGIPVGGRDRERFHLLQSACMEEFQRETKAR</sequence>
<dbReference type="GO" id="GO:0008652">
    <property type="term" value="P:amino acid biosynthetic process"/>
    <property type="evidence" value="ECO:0007669"/>
    <property type="project" value="UniProtKB-ARBA"/>
</dbReference>
<protein>
    <submittedName>
        <fullName evidence="4">Aminotransferase class IV</fullName>
    </submittedName>
</protein>
<proteinExistence type="inferred from homology"/>
<organism evidence="4 5">
    <name type="scientific">Flintibacter hominis</name>
    <dbReference type="NCBI Taxonomy" id="2763048"/>
    <lineage>
        <taxon>Bacteria</taxon>
        <taxon>Bacillati</taxon>
        <taxon>Bacillota</taxon>
        <taxon>Clostridia</taxon>
        <taxon>Eubacteriales</taxon>
        <taxon>Flintibacter</taxon>
    </lineage>
</organism>
<dbReference type="Gene3D" id="3.30.470.10">
    <property type="match status" value="1"/>
</dbReference>
<dbReference type="PANTHER" id="PTHR42743">
    <property type="entry name" value="AMINO-ACID AMINOTRANSFERASE"/>
    <property type="match status" value="1"/>
</dbReference>
<dbReference type="FunFam" id="3.20.10.10:FF:000002">
    <property type="entry name" value="D-alanine aminotransferase"/>
    <property type="match status" value="1"/>
</dbReference>
<reference evidence="4" key="1">
    <citation type="submission" date="2020-08" db="EMBL/GenBank/DDBJ databases">
        <title>Genome public.</title>
        <authorList>
            <person name="Liu C."/>
            <person name="Sun Q."/>
        </authorList>
    </citation>
    <scope>NUCLEOTIDE SEQUENCE</scope>
    <source>
        <strain evidence="4">NSJ-23</strain>
    </source>
</reference>
<dbReference type="InterPro" id="IPR001544">
    <property type="entry name" value="Aminotrans_IV"/>
</dbReference>
<dbReference type="GO" id="GO:0046394">
    <property type="term" value="P:carboxylic acid biosynthetic process"/>
    <property type="evidence" value="ECO:0007669"/>
    <property type="project" value="UniProtKB-ARBA"/>
</dbReference>
<comment type="similarity">
    <text evidence="2">Belongs to the class-IV pyridoxal-phosphate-dependent aminotransferase family.</text>
</comment>
<accession>A0A8J6J0F4</accession>
<dbReference type="SUPFAM" id="SSF56752">
    <property type="entry name" value="D-aminoacid aminotransferase-like PLP-dependent enzymes"/>
    <property type="match status" value="1"/>
</dbReference>
<evidence type="ECO:0000256" key="3">
    <source>
        <dbReference type="ARBA" id="ARBA00022898"/>
    </source>
</evidence>
<dbReference type="GO" id="GO:0008483">
    <property type="term" value="F:transaminase activity"/>
    <property type="evidence" value="ECO:0007669"/>
    <property type="project" value="UniProtKB-KW"/>
</dbReference>
<dbReference type="Pfam" id="PF01063">
    <property type="entry name" value="Aminotran_4"/>
    <property type="match status" value="1"/>
</dbReference>
<keyword evidence="4" id="KW-0808">Transferase</keyword>
<evidence type="ECO:0000256" key="1">
    <source>
        <dbReference type="ARBA" id="ARBA00001933"/>
    </source>
</evidence>
<dbReference type="AlphaFoldDB" id="A0A8J6J0F4"/>
<dbReference type="EMBL" id="JACOPO010000001">
    <property type="protein sequence ID" value="MBC5721469.1"/>
    <property type="molecule type" value="Genomic_DNA"/>
</dbReference>
<keyword evidence="4" id="KW-0032">Aminotransferase</keyword>